<dbReference type="GO" id="GO:0005634">
    <property type="term" value="C:nucleus"/>
    <property type="evidence" value="ECO:0007669"/>
    <property type="project" value="TreeGrafter"/>
</dbReference>
<dbReference type="GO" id="GO:0009408">
    <property type="term" value="P:response to heat"/>
    <property type="evidence" value="ECO:0007669"/>
    <property type="project" value="TreeGrafter"/>
</dbReference>
<keyword evidence="3" id="KW-1185">Reference proteome</keyword>
<accession>A0A813YQC5</accession>
<dbReference type="EMBL" id="CAJNOC010001738">
    <property type="protein sequence ID" value="CAF0887490.1"/>
    <property type="molecule type" value="Genomic_DNA"/>
</dbReference>
<dbReference type="PANTHER" id="PTHR45640">
    <property type="entry name" value="HEAT SHOCK PROTEIN HSP-12.2-RELATED"/>
    <property type="match status" value="1"/>
</dbReference>
<dbReference type="GO" id="GO:0051082">
    <property type="term" value="F:unfolded protein binding"/>
    <property type="evidence" value="ECO:0007669"/>
    <property type="project" value="TreeGrafter"/>
</dbReference>
<gene>
    <name evidence="2" type="ORF">OXX778_LOCUS10735</name>
</gene>
<evidence type="ECO:0000313" key="2">
    <source>
        <dbReference type="EMBL" id="CAF0887490.1"/>
    </source>
</evidence>
<dbReference type="AlphaFoldDB" id="A0A813YQC5"/>
<dbReference type="InterPro" id="IPR002068">
    <property type="entry name" value="A-crystallin/Hsp20_dom"/>
</dbReference>
<reference evidence="2" key="1">
    <citation type="submission" date="2021-02" db="EMBL/GenBank/DDBJ databases">
        <authorList>
            <person name="Nowell W R."/>
        </authorList>
    </citation>
    <scope>NUCLEOTIDE SEQUENCE</scope>
    <source>
        <strain evidence="2">Ploen Becks lab</strain>
    </source>
</reference>
<proteinExistence type="predicted"/>
<dbReference type="GO" id="GO:0005737">
    <property type="term" value="C:cytoplasm"/>
    <property type="evidence" value="ECO:0007669"/>
    <property type="project" value="TreeGrafter"/>
</dbReference>
<evidence type="ECO:0000259" key="1">
    <source>
        <dbReference type="Pfam" id="PF00011"/>
    </source>
</evidence>
<dbReference type="Gene3D" id="2.60.40.790">
    <property type="match status" value="2"/>
</dbReference>
<protein>
    <recommendedName>
        <fullName evidence="1">SHSP domain-containing protein</fullName>
    </recommendedName>
</protein>
<sequence>MIDKTPSDKYLNNCLTDKLKNNVYIEKCDQTGLLKYKCEFLVGDHLNANNFRLKLLNEKLSIEIEKLVESENYREFENFRREISIPSYVDAKTLNCFLETYENNQNLLIIEALLKPDCSVSQKGSSLKSKLKNFNQNNGFLKYKFDLSDYDPQNISISVRNKSILVINAFKKIFDSNGKPIVQEFNHEINLPDKVEFHNIRNCLDESDGILKIEIPVPDKDLFNNNEFLKNKKLYRNESSDDKYLELMFDLLEFKYDGINVYKNANNKRVLEVRAVRDLSVKKVTFDNKPYVRKYILPDWVKTDDLKIIQEQKHVDDKIKNYLIVQLPIID</sequence>
<dbReference type="SUPFAM" id="SSF49764">
    <property type="entry name" value="HSP20-like chaperones"/>
    <property type="match status" value="1"/>
</dbReference>
<dbReference type="InterPro" id="IPR001436">
    <property type="entry name" value="Alpha-crystallin/sHSP_animal"/>
</dbReference>
<name>A0A813YQC5_9BILA</name>
<comment type="caution">
    <text evidence="2">The sequence shown here is derived from an EMBL/GenBank/DDBJ whole genome shotgun (WGS) entry which is preliminary data.</text>
</comment>
<dbReference type="Pfam" id="PF00011">
    <property type="entry name" value="HSP20"/>
    <property type="match status" value="1"/>
</dbReference>
<dbReference type="Proteomes" id="UP000663879">
    <property type="component" value="Unassembled WGS sequence"/>
</dbReference>
<dbReference type="OrthoDB" id="10060792at2759"/>
<dbReference type="GO" id="GO:0042026">
    <property type="term" value="P:protein refolding"/>
    <property type="evidence" value="ECO:0007669"/>
    <property type="project" value="TreeGrafter"/>
</dbReference>
<feature type="domain" description="SHSP" evidence="1">
    <location>
        <begin position="142"/>
        <end position="220"/>
    </location>
</feature>
<evidence type="ECO:0000313" key="3">
    <source>
        <dbReference type="Proteomes" id="UP000663879"/>
    </source>
</evidence>
<dbReference type="InterPro" id="IPR008978">
    <property type="entry name" value="HSP20-like_chaperone"/>
</dbReference>
<organism evidence="2 3">
    <name type="scientific">Brachionus calyciflorus</name>
    <dbReference type="NCBI Taxonomy" id="104777"/>
    <lineage>
        <taxon>Eukaryota</taxon>
        <taxon>Metazoa</taxon>
        <taxon>Spiralia</taxon>
        <taxon>Gnathifera</taxon>
        <taxon>Rotifera</taxon>
        <taxon>Eurotatoria</taxon>
        <taxon>Monogononta</taxon>
        <taxon>Pseudotrocha</taxon>
        <taxon>Ploima</taxon>
        <taxon>Brachionidae</taxon>
        <taxon>Brachionus</taxon>
    </lineage>
</organism>
<dbReference type="PANTHER" id="PTHR45640:SF26">
    <property type="entry name" value="RE23625P"/>
    <property type="match status" value="1"/>
</dbReference>